<name>A0ACC7S0Z5_DOLFA</name>
<accession>A0ACC7S0Z5</accession>
<reference evidence="2" key="1">
    <citation type="journal article" date="2020" name="Toxins">
        <title>Phylogenomic Analysis of Secondary Metabolism in the Toxic Cyanobacterial Genera Anabaena, Dolichospermum and Aphanizomenon.</title>
        <authorList>
            <person name="Oesterholm J."/>
            <person name="Popin R.V."/>
            <person name="Fewer D.P."/>
            <person name="Sivonen K."/>
        </authorList>
    </citation>
    <scope>NUCLEOTIDE SEQUENCE [LARGE SCALE GENOMIC DNA]</scope>
    <source>
        <strain evidence="2">UHCC 0037</strain>
    </source>
</reference>
<proteinExistence type="predicted"/>
<evidence type="ECO:0000313" key="1">
    <source>
        <dbReference type="EMBL" id="MTJ42103.1"/>
    </source>
</evidence>
<comment type="caution">
    <text evidence="1">The sequence shown here is derived from an EMBL/GenBank/DDBJ whole genome shotgun (WGS) entry which is preliminary data.</text>
</comment>
<dbReference type="Proteomes" id="UP001517388">
    <property type="component" value="Unassembled WGS sequence"/>
</dbReference>
<organism evidence="1 2">
    <name type="scientific">Dolichospermum flos-aquae UHCC 0037</name>
    <dbReference type="NCBI Taxonomy" id="2590026"/>
    <lineage>
        <taxon>Bacteria</taxon>
        <taxon>Bacillati</taxon>
        <taxon>Cyanobacteriota</taxon>
        <taxon>Cyanophyceae</taxon>
        <taxon>Nostocales</taxon>
        <taxon>Aphanizomenonaceae</taxon>
        <taxon>Dolichospermum</taxon>
    </lineage>
</organism>
<dbReference type="EMBL" id="VILF01000001">
    <property type="protein sequence ID" value="MTJ42103.1"/>
    <property type="molecule type" value="Genomic_DNA"/>
</dbReference>
<sequence>MTEPSIYLLQSQANEESAKIAQKDFPEWAIIMYFYAALHLINDYALELNQIDLLKPIFRTLNCHTTKNGRWGIWD</sequence>
<protein>
    <submittedName>
        <fullName evidence="1">Uncharacterized protein</fullName>
    </submittedName>
</protein>
<keyword evidence="2" id="KW-1185">Reference proteome</keyword>
<evidence type="ECO:0000313" key="2">
    <source>
        <dbReference type="Proteomes" id="UP001517388"/>
    </source>
</evidence>
<gene>
    <name evidence="1" type="ORF">FJR39_02180</name>
</gene>